<feature type="compositionally biased region" description="Acidic residues" evidence="1">
    <location>
        <begin position="294"/>
        <end position="317"/>
    </location>
</feature>
<keyword evidence="4" id="KW-1185">Reference proteome</keyword>
<dbReference type="PANTHER" id="PTHR39465:SF1">
    <property type="entry name" value="DNA LIGASE D 3'-PHOSPHOESTERASE DOMAIN-CONTAINING PROTEIN"/>
    <property type="match status" value="1"/>
</dbReference>
<dbReference type="OrthoDB" id="2588098at2759"/>
<feature type="compositionally biased region" description="Polar residues" evidence="1">
    <location>
        <begin position="321"/>
        <end position="333"/>
    </location>
</feature>
<feature type="compositionally biased region" description="Basic and acidic residues" evidence="1">
    <location>
        <begin position="354"/>
        <end position="363"/>
    </location>
</feature>
<name>A0A9P4GAA1_9PLEO</name>
<feature type="region of interest" description="Disordered" evidence="1">
    <location>
        <begin position="1"/>
        <end position="41"/>
    </location>
</feature>
<accession>A0A9P4GAA1</accession>
<feature type="region of interest" description="Disordered" evidence="1">
    <location>
        <begin position="354"/>
        <end position="374"/>
    </location>
</feature>
<sequence>MDLPSSLIRDISPPPPLKRRKTSGAITPSDTTANNAYPKTTPSIEPTLAAVEAGKAKVDNHLAYFKDHLAKASRKTAPEISRLSIDDFSTLYQNNHQENGHHFVVHQHNHPRAGVHYDLRLQFSETSSMSFALPKGLPGDPNSRSIGRMAIETRVHNYWNHLIESASRKTGSLLIWDTGTYEVLPRKMTKGGGKSMPSPVTTDEEDSEPESERNGPAPTPQKAETEKHENDKLISAFQTRYIRLRLHGTRLPNNYTIILRLPSNEIIKRPTTRRKKSRQKAKSRVNTQGANTDSEPEPDLQLEEQNQDEDLDTDSNEDAQTRASNAYPGSTNDIGSIHQRHWFLQLDRHNSGFLLEKDGDSKGKWVRGPKGGGL</sequence>
<dbReference type="PANTHER" id="PTHR39465">
    <property type="entry name" value="DNA LIGASE D, 3'-PHOSPHOESTERASE DOMAIN"/>
    <property type="match status" value="1"/>
</dbReference>
<dbReference type="GeneID" id="63851294"/>
<dbReference type="InterPro" id="IPR014144">
    <property type="entry name" value="LigD_PE_domain"/>
</dbReference>
<evidence type="ECO:0000313" key="3">
    <source>
        <dbReference type="EMBL" id="KAF1841844.1"/>
    </source>
</evidence>
<gene>
    <name evidence="3" type="ORF">K460DRAFT_369860</name>
</gene>
<feature type="compositionally biased region" description="Basic residues" evidence="1">
    <location>
        <begin position="270"/>
        <end position="283"/>
    </location>
</feature>
<dbReference type="Proteomes" id="UP000800039">
    <property type="component" value="Unassembled WGS sequence"/>
</dbReference>
<evidence type="ECO:0000259" key="2">
    <source>
        <dbReference type="Pfam" id="PF13298"/>
    </source>
</evidence>
<reference evidence="3" key="1">
    <citation type="submission" date="2020-01" db="EMBL/GenBank/DDBJ databases">
        <authorList>
            <consortium name="DOE Joint Genome Institute"/>
            <person name="Haridas S."/>
            <person name="Albert R."/>
            <person name="Binder M."/>
            <person name="Bloem J."/>
            <person name="Labutti K."/>
            <person name="Salamov A."/>
            <person name="Andreopoulos B."/>
            <person name="Baker S.E."/>
            <person name="Barry K."/>
            <person name="Bills G."/>
            <person name="Bluhm B.H."/>
            <person name="Cannon C."/>
            <person name="Castanera R."/>
            <person name="Culley D.E."/>
            <person name="Daum C."/>
            <person name="Ezra D."/>
            <person name="Gonzalez J.B."/>
            <person name="Henrissat B."/>
            <person name="Kuo A."/>
            <person name="Liang C."/>
            <person name="Lipzen A."/>
            <person name="Lutzoni F."/>
            <person name="Magnuson J."/>
            <person name="Mondo S."/>
            <person name="Nolan M."/>
            <person name="Ohm R."/>
            <person name="Pangilinan J."/>
            <person name="Park H.-J."/>
            <person name="Ramirez L."/>
            <person name="Alfaro M."/>
            <person name="Sun H."/>
            <person name="Tritt A."/>
            <person name="Yoshinaga Y."/>
            <person name="Zwiers L.-H."/>
            <person name="Turgeon B.G."/>
            <person name="Goodwin S.B."/>
            <person name="Spatafora J.W."/>
            <person name="Crous P.W."/>
            <person name="Grigoriev I.V."/>
        </authorList>
    </citation>
    <scope>NUCLEOTIDE SEQUENCE</scope>
    <source>
        <strain evidence="3">CBS 394.84</strain>
    </source>
</reference>
<feature type="domain" description="DNA ligase D 3'-phosphoesterase" evidence="2">
    <location>
        <begin position="106"/>
        <end position="258"/>
    </location>
</feature>
<comment type="caution">
    <text evidence="3">The sequence shown here is derived from an EMBL/GenBank/DDBJ whole genome shotgun (WGS) entry which is preliminary data.</text>
</comment>
<feature type="compositionally biased region" description="Polar residues" evidence="1">
    <location>
        <begin position="24"/>
        <end position="41"/>
    </location>
</feature>
<organism evidence="3 4">
    <name type="scientific">Cucurbitaria berberidis CBS 394.84</name>
    <dbReference type="NCBI Taxonomy" id="1168544"/>
    <lineage>
        <taxon>Eukaryota</taxon>
        <taxon>Fungi</taxon>
        <taxon>Dikarya</taxon>
        <taxon>Ascomycota</taxon>
        <taxon>Pezizomycotina</taxon>
        <taxon>Dothideomycetes</taxon>
        <taxon>Pleosporomycetidae</taxon>
        <taxon>Pleosporales</taxon>
        <taxon>Pleosporineae</taxon>
        <taxon>Cucurbitariaceae</taxon>
        <taxon>Cucurbitaria</taxon>
    </lineage>
</organism>
<dbReference type="Pfam" id="PF13298">
    <property type="entry name" value="LigD_N"/>
    <property type="match status" value="1"/>
</dbReference>
<proteinExistence type="predicted"/>
<feature type="region of interest" description="Disordered" evidence="1">
    <location>
        <begin position="185"/>
        <end position="232"/>
    </location>
</feature>
<evidence type="ECO:0000256" key="1">
    <source>
        <dbReference type="SAM" id="MobiDB-lite"/>
    </source>
</evidence>
<evidence type="ECO:0000313" key="4">
    <source>
        <dbReference type="Proteomes" id="UP000800039"/>
    </source>
</evidence>
<protein>
    <recommendedName>
        <fullName evidence="2">DNA ligase D 3'-phosphoesterase domain-containing protein</fullName>
    </recommendedName>
</protein>
<dbReference type="RefSeq" id="XP_040784407.1">
    <property type="nucleotide sequence ID" value="XM_040934043.1"/>
</dbReference>
<dbReference type="EMBL" id="ML976618">
    <property type="protein sequence ID" value="KAF1841844.1"/>
    <property type="molecule type" value="Genomic_DNA"/>
</dbReference>
<dbReference type="AlphaFoldDB" id="A0A9P4GAA1"/>
<feature type="compositionally biased region" description="Basic and acidic residues" evidence="1">
    <location>
        <begin position="223"/>
        <end position="232"/>
    </location>
</feature>
<feature type="region of interest" description="Disordered" evidence="1">
    <location>
        <begin position="269"/>
        <end position="333"/>
    </location>
</feature>